<evidence type="ECO:0000256" key="7">
    <source>
        <dbReference type="ARBA" id="ARBA00035136"/>
    </source>
</evidence>
<organism evidence="9 10">
    <name type="scientific">Aliidongia dinghuensis</name>
    <dbReference type="NCBI Taxonomy" id="1867774"/>
    <lineage>
        <taxon>Bacteria</taxon>
        <taxon>Pseudomonadati</taxon>
        <taxon>Pseudomonadota</taxon>
        <taxon>Alphaproteobacteria</taxon>
        <taxon>Rhodospirillales</taxon>
        <taxon>Dongiaceae</taxon>
        <taxon>Aliidongia</taxon>
    </lineage>
</organism>
<evidence type="ECO:0000256" key="5">
    <source>
        <dbReference type="ARBA" id="ARBA00022980"/>
    </source>
</evidence>
<comment type="function">
    <text evidence="1 8">Binds directly to 16S ribosomal RNA.</text>
</comment>
<keyword evidence="3 8" id="KW-0699">rRNA-binding</keyword>
<evidence type="ECO:0000256" key="6">
    <source>
        <dbReference type="ARBA" id="ARBA00023274"/>
    </source>
</evidence>
<dbReference type="Pfam" id="PF01649">
    <property type="entry name" value="Ribosomal_S20p"/>
    <property type="match status" value="1"/>
</dbReference>
<evidence type="ECO:0000256" key="2">
    <source>
        <dbReference type="ARBA" id="ARBA00007634"/>
    </source>
</evidence>
<comment type="caution">
    <text evidence="9">The sequence shown here is derived from an EMBL/GenBank/DDBJ whole genome shotgun (WGS) entry which is preliminary data.</text>
</comment>
<dbReference type="RefSeq" id="WP_189050927.1">
    <property type="nucleotide sequence ID" value="NZ_BMJQ01000015.1"/>
</dbReference>
<proteinExistence type="inferred from homology"/>
<dbReference type="InterPro" id="IPR036510">
    <property type="entry name" value="Ribosomal_bS20_sf"/>
</dbReference>
<evidence type="ECO:0000256" key="8">
    <source>
        <dbReference type="HAMAP-Rule" id="MF_00500"/>
    </source>
</evidence>
<evidence type="ECO:0000313" key="10">
    <source>
        <dbReference type="Proteomes" id="UP000646365"/>
    </source>
</evidence>
<keyword evidence="10" id="KW-1185">Reference proteome</keyword>
<dbReference type="PANTHER" id="PTHR33398:SF1">
    <property type="entry name" value="SMALL RIBOSOMAL SUBUNIT PROTEIN BS20C"/>
    <property type="match status" value="1"/>
</dbReference>
<sequence length="86" mass="9633">MANHKSAEKRFRQTLRRTEVNRARIGRIRTFVKKVELAIASGNKDDAKAAFLAAQPELQRGAQKGVLHKNTVARKLSRLNARIAAL</sequence>
<dbReference type="InterPro" id="IPR002583">
    <property type="entry name" value="Ribosomal_bS20"/>
</dbReference>
<dbReference type="NCBIfam" id="TIGR00029">
    <property type="entry name" value="S20"/>
    <property type="match status" value="1"/>
</dbReference>
<dbReference type="GO" id="GO:0015935">
    <property type="term" value="C:small ribosomal subunit"/>
    <property type="evidence" value="ECO:0007669"/>
    <property type="project" value="TreeGrafter"/>
</dbReference>
<accession>A0A8J3E7C1</accession>
<protein>
    <recommendedName>
        <fullName evidence="7 8">Small ribosomal subunit protein bS20</fullName>
    </recommendedName>
</protein>
<dbReference type="Proteomes" id="UP000646365">
    <property type="component" value="Unassembled WGS sequence"/>
</dbReference>
<dbReference type="SUPFAM" id="SSF46992">
    <property type="entry name" value="Ribosomal protein S20"/>
    <property type="match status" value="1"/>
</dbReference>
<keyword evidence="4 8" id="KW-0694">RNA-binding</keyword>
<dbReference type="FunFam" id="1.20.58.110:FF:000001">
    <property type="entry name" value="30S ribosomal protein S20"/>
    <property type="match status" value="1"/>
</dbReference>
<gene>
    <name evidence="8 9" type="primary">rpsT</name>
    <name evidence="9" type="ORF">GCM10011611_50410</name>
</gene>
<evidence type="ECO:0000256" key="1">
    <source>
        <dbReference type="ARBA" id="ARBA00003134"/>
    </source>
</evidence>
<dbReference type="AlphaFoldDB" id="A0A8J3E7C1"/>
<evidence type="ECO:0000256" key="3">
    <source>
        <dbReference type="ARBA" id="ARBA00022730"/>
    </source>
</evidence>
<dbReference type="GO" id="GO:0006412">
    <property type="term" value="P:translation"/>
    <property type="evidence" value="ECO:0007669"/>
    <property type="project" value="UniProtKB-UniRule"/>
</dbReference>
<evidence type="ECO:0000313" key="9">
    <source>
        <dbReference type="EMBL" id="GGF37926.1"/>
    </source>
</evidence>
<keyword evidence="6 8" id="KW-0687">Ribonucleoprotein</keyword>
<keyword evidence="5 8" id="KW-0689">Ribosomal protein</keyword>
<evidence type="ECO:0000256" key="4">
    <source>
        <dbReference type="ARBA" id="ARBA00022884"/>
    </source>
</evidence>
<dbReference type="GO" id="GO:0003735">
    <property type="term" value="F:structural constituent of ribosome"/>
    <property type="evidence" value="ECO:0007669"/>
    <property type="project" value="InterPro"/>
</dbReference>
<dbReference type="GO" id="GO:0070181">
    <property type="term" value="F:small ribosomal subunit rRNA binding"/>
    <property type="evidence" value="ECO:0007669"/>
    <property type="project" value="TreeGrafter"/>
</dbReference>
<dbReference type="Gene3D" id="1.20.58.110">
    <property type="entry name" value="Ribosomal protein S20"/>
    <property type="match status" value="1"/>
</dbReference>
<dbReference type="HAMAP" id="MF_00500">
    <property type="entry name" value="Ribosomal_bS20"/>
    <property type="match status" value="1"/>
</dbReference>
<name>A0A8J3E7C1_9PROT</name>
<comment type="similarity">
    <text evidence="2 8">Belongs to the bacterial ribosomal protein bS20 family.</text>
</comment>
<reference evidence="9" key="1">
    <citation type="journal article" date="2014" name="Int. J. Syst. Evol. Microbiol.">
        <title>Complete genome sequence of Corynebacterium casei LMG S-19264T (=DSM 44701T), isolated from a smear-ripened cheese.</title>
        <authorList>
            <consortium name="US DOE Joint Genome Institute (JGI-PGF)"/>
            <person name="Walter F."/>
            <person name="Albersmeier A."/>
            <person name="Kalinowski J."/>
            <person name="Ruckert C."/>
        </authorList>
    </citation>
    <scope>NUCLEOTIDE SEQUENCE</scope>
    <source>
        <strain evidence="9">CGMCC 1.15725</strain>
    </source>
</reference>
<dbReference type="PANTHER" id="PTHR33398">
    <property type="entry name" value="30S RIBOSOMAL PROTEIN S20"/>
    <property type="match status" value="1"/>
</dbReference>
<dbReference type="EMBL" id="BMJQ01000015">
    <property type="protein sequence ID" value="GGF37926.1"/>
    <property type="molecule type" value="Genomic_DNA"/>
</dbReference>
<reference evidence="9" key="2">
    <citation type="submission" date="2020-09" db="EMBL/GenBank/DDBJ databases">
        <authorList>
            <person name="Sun Q."/>
            <person name="Zhou Y."/>
        </authorList>
    </citation>
    <scope>NUCLEOTIDE SEQUENCE</scope>
    <source>
        <strain evidence="9">CGMCC 1.15725</strain>
    </source>
</reference>